<dbReference type="Gene3D" id="3.90.1410.10">
    <property type="entry name" value="set domain protein methyltransferase, domain 1"/>
    <property type="match status" value="1"/>
</dbReference>
<dbReference type="InterPro" id="IPR050600">
    <property type="entry name" value="SETD3_SETD6_MTase"/>
</dbReference>
<keyword evidence="4" id="KW-0732">Signal</keyword>
<sequence>MISMSSILLSSTAIAFFSIPAQSELCYAHSAHNHRRLSECMHSWKSFKTRSRPACLQATDDEALSRLKSWMTVCGAELSALDVGVSHEGLRGVMATEATDPNLKVALRVPVALALSDDPEEFRETPFGQAVPASEWLRIPVDMRLSLRLLAEKAKGAESCWKDFISLLPAEYTSARHLSDACLRQAGSPFVTEQAGLCKAYLTDMHIELSRLGSQYGAPVPSLEELGWALDAVHTRSFTVDAGEERGVRRYLIPFVDMLNHDENCGCGFAYDEDNECFEVRRFGGEPLNAGDQIFLDYGAKSSEEMLVMYGFVPSTVGEADAITLGGAYTTEDLAAAPGDEDFRREKVELLNLFRYSAPRTFQIAPGNVDPAIVCALRLALLTPAELESECAGSWYRAVVHAPVSDDNEQRVAQALRRRLQDALEADKSSIEEDEALLLAEGSDLDDAMRCAVQLRLNRKRLLAELIRIVKSFSGRPRGSNLLDALGEYMPRVRML</sequence>
<evidence type="ECO:0000256" key="3">
    <source>
        <dbReference type="ARBA" id="ARBA00022691"/>
    </source>
</evidence>
<feature type="chain" id="PRO_5030883374" description="Rubisco LSMT substrate-binding domain-containing protein" evidence="4">
    <location>
        <begin position="24"/>
        <end position="496"/>
    </location>
</feature>
<feature type="signal peptide" evidence="4">
    <location>
        <begin position="1"/>
        <end position="23"/>
    </location>
</feature>
<dbReference type="SUPFAM" id="SSF81822">
    <property type="entry name" value="RuBisCo LSMT C-terminal, substrate-binding domain"/>
    <property type="match status" value="1"/>
</dbReference>
<evidence type="ECO:0000259" key="5">
    <source>
        <dbReference type="Pfam" id="PF09273"/>
    </source>
</evidence>
<dbReference type="InterPro" id="IPR036464">
    <property type="entry name" value="Rubisco_LSMT_subst-bd_sf"/>
</dbReference>
<dbReference type="CDD" id="cd10527">
    <property type="entry name" value="SET_LSMT"/>
    <property type="match status" value="1"/>
</dbReference>
<dbReference type="GO" id="GO:0032259">
    <property type="term" value="P:methylation"/>
    <property type="evidence" value="ECO:0007669"/>
    <property type="project" value="UniProtKB-KW"/>
</dbReference>
<dbReference type="Pfam" id="PF09273">
    <property type="entry name" value="Rubis-subs-bind"/>
    <property type="match status" value="1"/>
</dbReference>
<gene>
    <name evidence="6" type="ORF">PCAR00345_LOCUS5657</name>
</gene>
<dbReference type="EMBL" id="HBIZ01009627">
    <property type="protein sequence ID" value="CAE0753070.1"/>
    <property type="molecule type" value="Transcribed_RNA"/>
</dbReference>
<dbReference type="PANTHER" id="PTHR13271">
    <property type="entry name" value="UNCHARACTERIZED PUTATIVE METHYLTRANSFERASE"/>
    <property type="match status" value="1"/>
</dbReference>
<keyword evidence="2" id="KW-0808">Transferase</keyword>
<accession>A0A7S4EUI0</accession>
<dbReference type="InterPro" id="IPR015353">
    <property type="entry name" value="Rubisco_LSMT_subst-bd"/>
</dbReference>
<dbReference type="GO" id="GO:0016279">
    <property type="term" value="F:protein-lysine N-methyltransferase activity"/>
    <property type="evidence" value="ECO:0007669"/>
    <property type="project" value="TreeGrafter"/>
</dbReference>
<evidence type="ECO:0000313" key="6">
    <source>
        <dbReference type="EMBL" id="CAE0753070.1"/>
    </source>
</evidence>
<dbReference type="PANTHER" id="PTHR13271:SF140">
    <property type="entry name" value="SET DOMAIN-CONTAINING PROTEIN"/>
    <property type="match status" value="1"/>
</dbReference>
<evidence type="ECO:0000256" key="2">
    <source>
        <dbReference type="ARBA" id="ARBA00022679"/>
    </source>
</evidence>
<keyword evidence="3" id="KW-0949">S-adenosyl-L-methionine</keyword>
<organism evidence="6">
    <name type="scientific">Chrysotila carterae</name>
    <name type="common">Marine alga</name>
    <name type="synonym">Syracosphaera carterae</name>
    <dbReference type="NCBI Taxonomy" id="13221"/>
    <lineage>
        <taxon>Eukaryota</taxon>
        <taxon>Haptista</taxon>
        <taxon>Haptophyta</taxon>
        <taxon>Prymnesiophyceae</taxon>
        <taxon>Isochrysidales</taxon>
        <taxon>Isochrysidaceae</taxon>
        <taxon>Chrysotila</taxon>
    </lineage>
</organism>
<name>A0A7S4EUI0_CHRCT</name>
<evidence type="ECO:0000256" key="4">
    <source>
        <dbReference type="SAM" id="SignalP"/>
    </source>
</evidence>
<reference evidence="6" key="1">
    <citation type="submission" date="2021-01" db="EMBL/GenBank/DDBJ databases">
        <authorList>
            <person name="Corre E."/>
            <person name="Pelletier E."/>
            <person name="Niang G."/>
            <person name="Scheremetjew M."/>
            <person name="Finn R."/>
            <person name="Kale V."/>
            <person name="Holt S."/>
            <person name="Cochrane G."/>
            <person name="Meng A."/>
            <person name="Brown T."/>
            <person name="Cohen L."/>
        </authorList>
    </citation>
    <scope>NUCLEOTIDE SEQUENCE</scope>
    <source>
        <strain evidence="6">CCMP645</strain>
    </source>
</reference>
<protein>
    <recommendedName>
        <fullName evidence="5">Rubisco LSMT substrate-binding domain-containing protein</fullName>
    </recommendedName>
</protein>
<proteinExistence type="predicted"/>
<dbReference type="SUPFAM" id="SSF82199">
    <property type="entry name" value="SET domain"/>
    <property type="match status" value="1"/>
</dbReference>
<dbReference type="InterPro" id="IPR046341">
    <property type="entry name" value="SET_dom_sf"/>
</dbReference>
<keyword evidence="1" id="KW-0489">Methyltransferase</keyword>
<feature type="domain" description="Rubisco LSMT substrate-binding" evidence="5">
    <location>
        <begin position="340"/>
        <end position="463"/>
    </location>
</feature>
<dbReference type="AlphaFoldDB" id="A0A7S4EUI0"/>
<dbReference type="Gene3D" id="3.90.1420.10">
    <property type="entry name" value="Rubisco LSMT, substrate-binding domain"/>
    <property type="match status" value="1"/>
</dbReference>
<evidence type="ECO:0000256" key="1">
    <source>
        <dbReference type="ARBA" id="ARBA00022603"/>
    </source>
</evidence>